<organism evidence="2 3">
    <name type="scientific">Aspergillus lucknowensis</name>
    <dbReference type="NCBI Taxonomy" id="176173"/>
    <lineage>
        <taxon>Eukaryota</taxon>
        <taxon>Fungi</taxon>
        <taxon>Dikarya</taxon>
        <taxon>Ascomycota</taxon>
        <taxon>Pezizomycotina</taxon>
        <taxon>Eurotiomycetes</taxon>
        <taxon>Eurotiomycetidae</taxon>
        <taxon>Eurotiales</taxon>
        <taxon>Aspergillaceae</taxon>
        <taxon>Aspergillus</taxon>
        <taxon>Aspergillus subgen. Nidulantes</taxon>
    </lineage>
</organism>
<reference evidence="2 3" key="1">
    <citation type="submission" date="2024-07" db="EMBL/GenBank/DDBJ databases">
        <title>Section-level genome sequencing and comparative genomics of Aspergillus sections Usti and Cavernicolus.</title>
        <authorList>
            <consortium name="Lawrence Berkeley National Laboratory"/>
            <person name="Nybo J.L."/>
            <person name="Vesth T.C."/>
            <person name="Theobald S."/>
            <person name="Frisvad J.C."/>
            <person name="Larsen T.O."/>
            <person name="Kjaerboelling I."/>
            <person name="Rothschild-Mancinelli K."/>
            <person name="Lyhne E.K."/>
            <person name="Kogle M.E."/>
            <person name="Barry K."/>
            <person name="Clum A."/>
            <person name="Na H."/>
            <person name="Ledsgaard L."/>
            <person name="Lin J."/>
            <person name="Lipzen A."/>
            <person name="Kuo A."/>
            <person name="Riley R."/>
            <person name="Mondo S."/>
            <person name="Labutti K."/>
            <person name="Haridas S."/>
            <person name="Pangalinan J."/>
            <person name="Salamov A.A."/>
            <person name="Simmons B.A."/>
            <person name="Magnuson J.K."/>
            <person name="Chen J."/>
            <person name="Drula E."/>
            <person name="Henrissat B."/>
            <person name="Wiebenga A."/>
            <person name="Lubbers R.J."/>
            <person name="Gomes A.C."/>
            <person name="Macurrencykelacurrency M.R."/>
            <person name="Stajich J."/>
            <person name="Grigoriev I.V."/>
            <person name="Mortensen U.H."/>
            <person name="De Vries R.P."/>
            <person name="Baker S.E."/>
            <person name="Andersen M.R."/>
        </authorList>
    </citation>
    <scope>NUCLEOTIDE SEQUENCE [LARGE SCALE GENOMIC DNA]</scope>
    <source>
        <strain evidence="2 3">CBS 449.75</strain>
    </source>
</reference>
<dbReference type="RefSeq" id="XP_070880706.1">
    <property type="nucleotide sequence ID" value="XM_071027424.1"/>
</dbReference>
<name>A0ABR4L8F8_9EURO</name>
<keyword evidence="3" id="KW-1185">Reference proteome</keyword>
<evidence type="ECO:0000256" key="1">
    <source>
        <dbReference type="SAM" id="SignalP"/>
    </source>
</evidence>
<dbReference type="EMBL" id="JBFXLQ010000083">
    <property type="protein sequence ID" value="KAL2860812.1"/>
    <property type="molecule type" value="Genomic_DNA"/>
</dbReference>
<accession>A0ABR4L8F8</accession>
<dbReference type="GeneID" id="98142496"/>
<feature type="signal peptide" evidence="1">
    <location>
        <begin position="1"/>
        <end position="18"/>
    </location>
</feature>
<dbReference type="Proteomes" id="UP001610432">
    <property type="component" value="Unassembled WGS sequence"/>
</dbReference>
<keyword evidence="1" id="KW-0732">Signal</keyword>
<feature type="chain" id="PRO_5046854280" evidence="1">
    <location>
        <begin position="19"/>
        <end position="321"/>
    </location>
</feature>
<sequence>MFSKVIVWLCYMLVWVTALYIPNPTQPELELELELAENITSSDDGFATTLTSVHQNQKRATSCTKRPWKEGDDPCEGREKEPGFVKCDKPCKYTLDWFVDNKVKAPGINECLFYSGGMSKNAQDYAADWNSNHAQKLATIWELWEEKQYVWNTDIDNPMRCIIQKDVFTGRRNSLRQGYFEAMSNAMAYMCGGNVVMMDSNMARGGSGYIKRTGIWGRVEFPRLQMTGDGKWTDPSGNNRVCNRIDAIGPKKASDPDAVYWQGWWHRGGPIWPDPPTVPAKRDVIEGDVEERDVIERDVIQKRAVDVSVFDDESSGWYVDF</sequence>
<proteinExistence type="predicted"/>
<evidence type="ECO:0000313" key="3">
    <source>
        <dbReference type="Proteomes" id="UP001610432"/>
    </source>
</evidence>
<comment type="caution">
    <text evidence="2">The sequence shown here is derived from an EMBL/GenBank/DDBJ whole genome shotgun (WGS) entry which is preliminary data.</text>
</comment>
<evidence type="ECO:0000313" key="2">
    <source>
        <dbReference type="EMBL" id="KAL2860812.1"/>
    </source>
</evidence>
<protein>
    <submittedName>
        <fullName evidence="2">Uncharacterized protein</fullName>
    </submittedName>
</protein>
<gene>
    <name evidence="2" type="ORF">BJX67DRAFT_326467</name>
</gene>